<evidence type="ECO:0008006" key="4">
    <source>
        <dbReference type="Google" id="ProtNLM"/>
    </source>
</evidence>
<protein>
    <recommendedName>
        <fullName evidence="4">Secreted protein</fullName>
    </recommendedName>
</protein>
<feature type="chain" id="PRO_5042075845" description="Secreted protein" evidence="1">
    <location>
        <begin position="21"/>
        <end position="227"/>
    </location>
</feature>
<proteinExistence type="predicted"/>
<gene>
    <name evidence="2" type="ORF">KIN20_023092</name>
</gene>
<organism evidence="2 3">
    <name type="scientific">Parelaphostrongylus tenuis</name>
    <name type="common">Meningeal worm</name>
    <dbReference type="NCBI Taxonomy" id="148309"/>
    <lineage>
        <taxon>Eukaryota</taxon>
        <taxon>Metazoa</taxon>
        <taxon>Ecdysozoa</taxon>
        <taxon>Nematoda</taxon>
        <taxon>Chromadorea</taxon>
        <taxon>Rhabditida</taxon>
        <taxon>Rhabditina</taxon>
        <taxon>Rhabditomorpha</taxon>
        <taxon>Strongyloidea</taxon>
        <taxon>Metastrongylidae</taxon>
        <taxon>Parelaphostrongylus</taxon>
    </lineage>
</organism>
<feature type="signal peptide" evidence="1">
    <location>
        <begin position="1"/>
        <end position="20"/>
    </location>
</feature>
<name>A0AAD5QVN9_PARTN</name>
<keyword evidence="1" id="KW-0732">Signal</keyword>
<sequence length="227" mass="24171">MASFPTLLILLLTTVLVVLGCGVMPQGQARTTSFTVTSFTLPGAMIYSTTPEIHDAIPGSATSREAVISFVSRLVMQTVIDVLEQKGRSAGLPDAITSMILNQLTVQISYDPLECKGVALKNVPELKIPVLPDNMDHPHCIVIGNTITALCTATVNGNKKECDLSMGKNIQSIPGKHLSISGTLTTTNIIMASWSKAMWQSVVNRAVRMLATSPVGSHFSTAFATVT</sequence>
<dbReference type="EMBL" id="JAHQIW010004655">
    <property type="protein sequence ID" value="KAJ1363264.1"/>
    <property type="molecule type" value="Genomic_DNA"/>
</dbReference>
<dbReference type="Proteomes" id="UP001196413">
    <property type="component" value="Unassembled WGS sequence"/>
</dbReference>
<accession>A0AAD5QVN9</accession>
<dbReference type="AlphaFoldDB" id="A0AAD5QVN9"/>
<evidence type="ECO:0000313" key="2">
    <source>
        <dbReference type="EMBL" id="KAJ1363264.1"/>
    </source>
</evidence>
<comment type="caution">
    <text evidence="2">The sequence shown here is derived from an EMBL/GenBank/DDBJ whole genome shotgun (WGS) entry which is preliminary data.</text>
</comment>
<keyword evidence="3" id="KW-1185">Reference proteome</keyword>
<reference evidence="2" key="1">
    <citation type="submission" date="2021-06" db="EMBL/GenBank/DDBJ databases">
        <title>Parelaphostrongylus tenuis whole genome reference sequence.</title>
        <authorList>
            <person name="Garwood T.J."/>
            <person name="Larsen P.A."/>
            <person name="Fountain-Jones N.M."/>
            <person name="Garbe J.R."/>
            <person name="Macchietto M.G."/>
            <person name="Kania S.A."/>
            <person name="Gerhold R.W."/>
            <person name="Richards J.E."/>
            <person name="Wolf T.M."/>
        </authorList>
    </citation>
    <scope>NUCLEOTIDE SEQUENCE</scope>
    <source>
        <strain evidence="2">MNPRO001-30</strain>
        <tissue evidence="2">Meninges</tissue>
    </source>
</reference>
<evidence type="ECO:0000313" key="3">
    <source>
        <dbReference type="Proteomes" id="UP001196413"/>
    </source>
</evidence>
<evidence type="ECO:0000256" key="1">
    <source>
        <dbReference type="SAM" id="SignalP"/>
    </source>
</evidence>